<accession>A0A843V8V7</accession>
<dbReference type="PANTHER" id="PTHR34458:SF5">
    <property type="entry name" value="POLLEN OLE E 1 ALLERGEN AND EXTENSIN FAMILY PROTEIN"/>
    <property type="match status" value="1"/>
</dbReference>
<dbReference type="EMBL" id="NMUH01001488">
    <property type="protein sequence ID" value="MQL92801.1"/>
    <property type="molecule type" value="Genomic_DNA"/>
</dbReference>
<protein>
    <recommendedName>
        <fullName evidence="4">Phylloplanin</fullName>
    </recommendedName>
</protein>
<comment type="caution">
    <text evidence="2">The sequence shown here is derived from an EMBL/GenBank/DDBJ whole genome shotgun (WGS) entry which is preliminary data.</text>
</comment>
<keyword evidence="1" id="KW-0812">Transmembrane</keyword>
<gene>
    <name evidence="2" type="ORF">Taro_025430</name>
</gene>
<sequence>MGSCTPAGSQRGPPSRPPPLVTLIYTLGTCRPTHKHRHTLSPATEEAMATNFFSRRFAAAFLLAGLLAAAAPMAYAQLGALGGLLGVVRVGGVVMCSANATAATAGTPVFPNALVQLRCGGAVVSSATTNSNGAFSILLDPITTILSSLLSNCNLVVITPLSTCNAALPSTGLLQSALTLVGTALQGLLTVLSISPTGFTLVQ</sequence>
<evidence type="ECO:0000313" key="2">
    <source>
        <dbReference type="EMBL" id="MQL92801.1"/>
    </source>
</evidence>
<dbReference type="OrthoDB" id="905355at2759"/>
<dbReference type="InterPro" id="IPR040404">
    <property type="entry name" value="Phylloplanin-like"/>
</dbReference>
<reference evidence="2" key="1">
    <citation type="submission" date="2017-07" db="EMBL/GenBank/DDBJ databases">
        <title>Taro Niue Genome Assembly and Annotation.</title>
        <authorList>
            <person name="Atibalentja N."/>
            <person name="Keating K."/>
            <person name="Fields C.J."/>
        </authorList>
    </citation>
    <scope>NUCLEOTIDE SEQUENCE</scope>
    <source>
        <strain evidence="2">Niue_2</strain>
        <tissue evidence="2">Leaf</tissue>
    </source>
</reference>
<organism evidence="2 3">
    <name type="scientific">Colocasia esculenta</name>
    <name type="common">Wild taro</name>
    <name type="synonym">Arum esculentum</name>
    <dbReference type="NCBI Taxonomy" id="4460"/>
    <lineage>
        <taxon>Eukaryota</taxon>
        <taxon>Viridiplantae</taxon>
        <taxon>Streptophyta</taxon>
        <taxon>Embryophyta</taxon>
        <taxon>Tracheophyta</taxon>
        <taxon>Spermatophyta</taxon>
        <taxon>Magnoliopsida</taxon>
        <taxon>Liliopsida</taxon>
        <taxon>Araceae</taxon>
        <taxon>Aroideae</taxon>
        <taxon>Colocasieae</taxon>
        <taxon>Colocasia</taxon>
    </lineage>
</organism>
<dbReference type="Proteomes" id="UP000652761">
    <property type="component" value="Unassembled WGS sequence"/>
</dbReference>
<proteinExistence type="predicted"/>
<name>A0A843V8V7_COLES</name>
<keyword evidence="1" id="KW-0472">Membrane</keyword>
<keyword evidence="1" id="KW-1133">Transmembrane helix</keyword>
<evidence type="ECO:0000256" key="1">
    <source>
        <dbReference type="SAM" id="Phobius"/>
    </source>
</evidence>
<dbReference type="Pfam" id="PF01190">
    <property type="entry name" value="Pollen_Ole_e_1"/>
    <property type="match status" value="1"/>
</dbReference>
<feature type="transmembrane region" description="Helical" evidence="1">
    <location>
        <begin position="57"/>
        <end position="75"/>
    </location>
</feature>
<keyword evidence="3" id="KW-1185">Reference proteome</keyword>
<evidence type="ECO:0000313" key="3">
    <source>
        <dbReference type="Proteomes" id="UP000652761"/>
    </source>
</evidence>
<dbReference type="PANTHER" id="PTHR34458">
    <property type="entry name" value="POLLEN OLE E 1 ALLERGEN AND EXTENSIN FAMILY PROTEIN-RELATED"/>
    <property type="match status" value="1"/>
</dbReference>
<dbReference type="AlphaFoldDB" id="A0A843V8V7"/>
<evidence type="ECO:0008006" key="4">
    <source>
        <dbReference type="Google" id="ProtNLM"/>
    </source>
</evidence>